<gene>
    <name evidence="1" type="ORF">HMPREF0063_11542</name>
</gene>
<sequence length="54" mass="5884">MISLLSNLLLVLVSVALVLLIGALVVVLFNAAAGWVVARVEERAEDREQVPTRR</sequence>
<organism evidence="1 2">
    <name type="scientific">Aeromicrobium marinum DSM 15272</name>
    <dbReference type="NCBI Taxonomy" id="585531"/>
    <lineage>
        <taxon>Bacteria</taxon>
        <taxon>Bacillati</taxon>
        <taxon>Actinomycetota</taxon>
        <taxon>Actinomycetes</taxon>
        <taxon>Propionibacteriales</taxon>
        <taxon>Nocardioidaceae</taxon>
        <taxon>Aeromicrobium</taxon>
    </lineage>
</organism>
<evidence type="ECO:0000313" key="1">
    <source>
        <dbReference type="EMBL" id="EFQ83269.1"/>
    </source>
</evidence>
<dbReference type="RefSeq" id="WP_007078884.1">
    <property type="nucleotide sequence ID" value="NZ_CM001024.1"/>
</dbReference>
<protein>
    <submittedName>
        <fullName evidence="1">Uncharacterized protein</fullName>
    </submittedName>
</protein>
<name>E2SBY3_9ACTN</name>
<dbReference type="STRING" id="585531.HMPREF0063_11542"/>
<evidence type="ECO:0000313" key="2">
    <source>
        <dbReference type="Proteomes" id="UP000003111"/>
    </source>
</evidence>
<dbReference type="HOGENOM" id="CLU_3039647_0_0_11"/>
<comment type="caution">
    <text evidence="1">The sequence shown here is derived from an EMBL/GenBank/DDBJ whole genome shotgun (WGS) entry which is preliminary data.</text>
</comment>
<dbReference type="EMBL" id="ACLF03000005">
    <property type="protein sequence ID" value="EFQ83269.1"/>
    <property type="molecule type" value="Genomic_DNA"/>
</dbReference>
<reference evidence="1" key="1">
    <citation type="submission" date="2010-08" db="EMBL/GenBank/DDBJ databases">
        <authorList>
            <person name="Muzny D."/>
            <person name="Qin X."/>
            <person name="Buhay C."/>
            <person name="Dugan-Rocha S."/>
            <person name="Ding Y."/>
            <person name="Chen G."/>
            <person name="Hawes A."/>
            <person name="Holder M."/>
            <person name="Jhangiani S."/>
            <person name="Johnson A."/>
            <person name="Khan Z."/>
            <person name="Li Z."/>
            <person name="Liu W."/>
            <person name="Liu X."/>
            <person name="Perez L."/>
            <person name="Shen H."/>
            <person name="Wang Q."/>
            <person name="Watt J."/>
            <person name="Xi L."/>
            <person name="Xin Y."/>
            <person name="Zhou J."/>
            <person name="Deng J."/>
            <person name="Jiang H."/>
            <person name="Liu Y."/>
            <person name="Qu J."/>
            <person name="Song X.-Z."/>
            <person name="Zhang L."/>
            <person name="Villasana D."/>
            <person name="Johnson A."/>
            <person name="Liu J."/>
            <person name="Liyanage D."/>
            <person name="Lorensuhewa L."/>
            <person name="Robinson T."/>
            <person name="Song A."/>
            <person name="Song B.-B."/>
            <person name="Dinh H."/>
            <person name="Thornton R."/>
            <person name="Coyle M."/>
            <person name="Francisco L."/>
            <person name="Jackson L."/>
            <person name="Javaid M."/>
            <person name="Korchina V."/>
            <person name="Kovar C."/>
            <person name="Mata R."/>
            <person name="Mathew T."/>
            <person name="Ngo R."/>
            <person name="Nguyen L."/>
            <person name="Nguyen N."/>
            <person name="Okwuonu G."/>
            <person name="Ongeri F."/>
            <person name="Pham C."/>
            <person name="Simmons D."/>
            <person name="Wilczek-Boney K."/>
            <person name="Hale W."/>
            <person name="Jakkamsetti A."/>
            <person name="Pham P."/>
            <person name="Ruth R."/>
            <person name="San Lucas F."/>
            <person name="Warren J."/>
            <person name="Zhang J."/>
            <person name="Zhao Z."/>
            <person name="Zhou C."/>
            <person name="Zhu D."/>
            <person name="Lee S."/>
            <person name="Bess C."/>
            <person name="Blankenburg K."/>
            <person name="Forbes L."/>
            <person name="Fu Q."/>
            <person name="Gubbala S."/>
            <person name="Hirani K."/>
            <person name="Jayaseelan J.C."/>
            <person name="Lara F."/>
            <person name="Munidasa M."/>
            <person name="Palculict T."/>
            <person name="Patil S."/>
            <person name="Pu L.-L."/>
            <person name="Saada N."/>
            <person name="Tang L."/>
            <person name="Weissenberger G."/>
            <person name="Zhu Y."/>
            <person name="Hemphill L."/>
            <person name="Shang Y."/>
            <person name="Youmans B."/>
            <person name="Ayvaz T."/>
            <person name="Ross M."/>
            <person name="Santibanez J."/>
            <person name="Aqrawi P."/>
            <person name="Gross S."/>
            <person name="Joshi V."/>
            <person name="Fowler G."/>
            <person name="Nazareth L."/>
            <person name="Reid J."/>
            <person name="Worley K."/>
            <person name="Petrosino J."/>
            <person name="Highlander S."/>
            <person name="Gibbs R."/>
        </authorList>
    </citation>
    <scope>NUCLEOTIDE SEQUENCE [LARGE SCALE GENOMIC DNA]</scope>
    <source>
        <strain evidence="1">DSM 15272</strain>
    </source>
</reference>
<accession>E2SBY3</accession>
<dbReference type="AlphaFoldDB" id="E2SBY3"/>
<dbReference type="Proteomes" id="UP000003111">
    <property type="component" value="Unassembled WGS sequence"/>
</dbReference>
<keyword evidence="2" id="KW-1185">Reference proteome</keyword>
<proteinExistence type="predicted"/>